<proteinExistence type="predicted"/>
<dbReference type="EMBL" id="JAUSWN010000011">
    <property type="protein sequence ID" value="MDQ0479785.1"/>
    <property type="molecule type" value="Genomic_DNA"/>
</dbReference>
<evidence type="ECO:0008006" key="3">
    <source>
        <dbReference type="Google" id="ProtNLM"/>
    </source>
</evidence>
<evidence type="ECO:0000313" key="2">
    <source>
        <dbReference type="Proteomes" id="UP001224418"/>
    </source>
</evidence>
<sequence length="55" mass="6596">MKPIQVIRNYSDANVLLEKGHKIIKIDRDRRNRNFLIFLFVNNEKLQEDLKAITI</sequence>
<dbReference type="Proteomes" id="UP001224418">
    <property type="component" value="Unassembled WGS sequence"/>
</dbReference>
<gene>
    <name evidence="1" type="ORF">QOZ93_001527</name>
</gene>
<name>A0ABU0JTQ4_HATLI</name>
<dbReference type="RefSeq" id="WP_307355734.1">
    <property type="nucleotide sequence ID" value="NZ_BAAACJ010000001.1"/>
</dbReference>
<protein>
    <recommendedName>
        <fullName evidence="3">DUF5659 domain-containing protein</fullName>
    </recommendedName>
</protein>
<accession>A0ABU0JTQ4</accession>
<evidence type="ECO:0000313" key="1">
    <source>
        <dbReference type="EMBL" id="MDQ0479785.1"/>
    </source>
</evidence>
<reference evidence="1 2" key="1">
    <citation type="submission" date="2023-07" db="EMBL/GenBank/DDBJ databases">
        <title>Genomic Encyclopedia of Type Strains, Phase IV (KMG-IV): sequencing the most valuable type-strain genomes for metagenomic binning, comparative biology and taxonomic classification.</title>
        <authorList>
            <person name="Goeker M."/>
        </authorList>
    </citation>
    <scope>NUCLEOTIDE SEQUENCE [LARGE SCALE GENOMIC DNA]</scope>
    <source>
        <strain evidence="1 2">DSM 1400</strain>
    </source>
</reference>
<comment type="caution">
    <text evidence="1">The sequence shown here is derived from an EMBL/GenBank/DDBJ whole genome shotgun (WGS) entry which is preliminary data.</text>
</comment>
<organism evidence="1 2">
    <name type="scientific">Hathewaya limosa</name>
    <name type="common">Clostridium limosum</name>
    <dbReference type="NCBI Taxonomy" id="1536"/>
    <lineage>
        <taxon>Bacteria</taxon>
        <taxon>Bacillati</taxon>
        <taxon>Bacillota</taxon>
        <taxon>Clostridia</taxon>
        <taxon>Eubacteriales</taxon>
        <taxon>Clostridiaceae</taxon>
        <taxon>Hathewaya</taxon>
    </lineage>
</organism>
<keyword evidence="2" id="KW-1185">Reference proteome</keyword>